<keyword evidence="2 5" id="KW-0812">Transmembrane</keyword>
<dbReference type="Pfam" id="PF02674">
    <property type="entry name" value="Colicin_V"/>
    <property type="match status" value="1"/>
</dbReference>
<evidence type="ECO:0000256" key="5">
    <source>
        <dbReference type="SAM" id="Phobius"/>
    </source>
</evidence>
<dbReference type="PANTHER" id="PTHR36926:SF1">
    <property type="entry name" value="COLICIN V PRODUCTION PROTEIN"/>
    <property type="match status" value="1"/>
</dbReference>
<feature type="transmembrane region" description="Helical" evidence="5">
    <location>
        <begin position="116"/>
        <end position="141"/>
    </location>
</feature>
<protein>
    <submittedName>
        <fullName evidence="6">Colicin V production protein</fullName>
    </submittedName>
</protein>
<name>A0ABQ0QLJ3_9PROT</name>
<reference evidence="6" key="1">
    <citation type="submission" date="2013-04" db="EMBL/GenBank/DDBJ databases">
        <title>The genome sequencing project of 58 acetic acid bacteria.</title>
        <authorList>
            <person name="Okamoto-Kainuma A."/>
            <person name="Ishikawa M."/>
            <person name="Umino S."/>
            <person name="Koizumi Y."/>
            <person name="Shiwa Y."/>
            <person name="Yoshikawa H."/>
            <person name="Matsutani M."/>
            <person name="Matsushita K."/>
        </authorList>
    </citation>
    <scope>NUCLEOTIDE SEQUENCE</scope>
    <source>
        <strain evidence="6">NBRC 106556</strain>
    </source>
</reference>
<evidence type="ECO:0000256" key="2">
    <source>
        <dbReference type="ARBA" id="ARBA00022692"/>
    </source>
</evidence>
<comment type="subcellular location">
    <subcellularLocation>
        <location evidence="1">Membrane</location>
        <topology evidence="1">Multi-pass membrane protein</topology>
    </subcellularLocation>
</comment>
<keyword evidence="4 5" id="KW-0472">Membrane</keyword>
<organism evidence="6 7">
    <name type="scientific">Neokomagataea tanensis NBRC 106556</name>
    <dbReference type="NCBI Taxonomy" id="1223519"/>
    <lineage>
        <taxon>Bacteria</taxon>
        <taxon>Pseudomonadati</taxon>
        <taxon>Pseudomonadota</taxon>
        <taxon>Alphaproteobacteria</taxon>
        <taxon>Acetobacterales</taxon>
        <taxon>Acetobacteraceae</taxon>
        <taxon>Neokomagataea</taxon>
    </lineage>
</organism>
<evidence type="ECO:0000256" key="1">
    <source>
        <dbReference type="ARBA" id="ARBA00004141"/>
    </source>
</evidence>
<evidence type="ECO:0000256" key="3">
    <source>
        <dbReference type="ARBA" id="ARBA00022989"/>
    </source>
</evidence>
<dbReference type="Proteomes" id="UP001062443">
    <property type="component" value="Unassembled WGS sequence"/>
</dbReference>
<dbReference type="EMBL" id="BAQB01000097">
    <property type="protein sequence ID" value="GBR49404.1"/>
    <property type="molecule type" value="Genomic_DNA"/>
</dbReference>
<dbReference type="InterPro" id="IPR003825">
    <property type="entry name" value="Colicin-V_CvpA"/>
</dbReference>
<dbReference type="InterPro" id="IPR052719">
    <property type="entry name" value="CvpA-like"/>
</dbReference>
<dbReference type="RefSeq" id="WP_084367175.1">
    <property type="nucleotide sequence ID" value="NZ_BAQB01000097.1"/>
</dbReference>
<sequence>MQSFPDVSYGSLDALTRFDDVVLALIILSGIGGFVRGIATEISGLFSWVMAIVMTNRLHMMFEPYLAPYVHDVWLLQIFSGILVFLVTLLFLAMVGRKIAGIARVGLLSGADRLLGFGYGLFRGYLVIVTLCLIGGAFFGATTSYLMQGSLTAPYIVAGETRLVGYLPLSWRSHLASSATSSHDAP</sequence>
<dbReference type="PANTHER" id="PTHR36926">
    <property type="entry name" value="COLICIN V PRODUCTION PROTEIN"/>
    <property type="match status" value="1"/>
</dbReference>
<keyword evidence="3 5" id="KW-1133">Transmembrane helix</keyword>
<evidence type="ECO:0000256" key="4">
    <source>
        <dbReference type="ARBA" id="ARBA00023136"/>
    </source>
</evidence>
<comment type="caution">
    <text evidence="6">The sequence shown here is derived from an EMBL/GenBank/DDBJ whole genome shotgun (WGS) entry which is preliminary data.</text>
</comment>
<evidence type="ECO:0000313" key="6">
    <source>
        <dbReference type="EMBL" id="GBR49404.1"/>
    </source>
</evidence>
<accession>A0ABQ0QLJ3</accession>
<keyword evidence="7" id="KW-1185">Reference proteome</keyword>
<feature type="transmembrane region" description="Helical" evidence="5">
    <location>
        <begin position="74"/>
        <end position="95"/>
    </location>
</feature>
<proteinExistence type="predicted"/>
<gene>
    <name evidence="6" type="ORF">AA106556_2039</name>
</gene>
<feature type="transmembrane region" description="Helical" evidence="5">
    <location>
        <begin position="21"/>
        <end position="54"/>
    </location>
</feature>
<evidence type="ECO:0000313" key="7">
    <source>
        <dbReference type="Proteomes" id="UP001062443"/>
    </source>
</evidence>